<keyword evidence="2" id="KW-0396">Initiation factor</keyword>
<proteinExistence type="predicted"/>
<sequence>MDDNKPCEGFEDQSQCADETSASFEKYVDQLLEKTAKTGPQGAAEVDAAAQAERSDQLTDRLECKNTVGAESSNTAPNNLQSPPLSSIDTLSSGGLDYLSLSYYGKFNPEKWDLLISNLSACQKSAQDNDSLNALLRITPEIMVLVAPSGKGKGASYAKWKFSYLGIVFAIRDQKPSDKSKSDKKIPDVFVDVSSTPLMAMGEVRVFELVHAVLKAIGFSFFKFCPSRIDLCIDLVEVSTSQFHDSIKNWCFVSRTSFSDFKYKTRDIQTIYIGNPGGNTLLRIYDKYQECKDKPDKYDLLKTLRWGKDPDPAIGATRVEYQIRRQHLKKQHSIDTYEDFELKKSNLCKYLTHDWFRITDIEPDPRHTERFGPSALWQQVIHAFEDWTGKEIQSRSVDQTTNRDPRQLEKQAMGCLERALAMRGLIPNSNQELNQMLLNIFRSNIKQMKENIYVKRKEMESNHPIRIIE</sequence>
<dbReference type="Proteomes" id="UP000320722">
    <property type="component" value="Chromosome"/>
</dbReference>
<name>A0A517WCL1_9PLAN</name>
<evidence type="ECO:0000256" key="1">
    <source>
        <dbReference type="SAM" id="MobiDB-lite"/>
    </source>
</evidence>
<dbReference type="RefSeq" id="WP_145040434.1">
    <property type="nucleotide sequence ID" value="NZ_CP036347.1"/>
</dbReference>
<organism evidence="2 3">
    <name type="scientific">Gimesia chilikensis</name>
    <dbReference type="NCBI Taxonomy" id="2605989"/>
    <lineage>
        <taxon>Bacteria</taxon>
        <taxon>Pseudomonadati</taxon>
        <taxon>Planctomycetota</taxon>
        <taxon>Planctomycetia</taxon>
        <taxon>Planctomycetales</taxon>
        <taxon>Planctomycetaceae</taxon>
        <taxon>Gimesia</taxon>
    </lineage>
</organism>
<dbReference type="GO" id="GO:0003743">
    <property type="term" value="F:translation initiation factor activity"/>
    <property type="evidence" value="ECO:0007669"/>
    <property type="project" value="UniProtKB-KW"/>
</dbReference>
<feature type="compositionally biased region" description="Low complexity" evidence="1">
    <location>
        <begin position="43"/>
        <end position="52"/>
    </location>
</feature>
<protein>
    <submittedName>
        <fullName evidence="2">Replication initiation factor</fullName>
    </submittedName>
</protein>
<gene>
    <name evidence="2" type="ORF">V6x_26970</name>
</gene>
<reference evidence="2 3" key="1">
    <citation type="submission" date="2019-02" db="EMBL/GenBank/DDBJ databases">
        <title>Deep-cultivation of Planctomycetes and their phenomic and genomic characterization uncovers novel biology.</title>
        <authorList>
            <person name="Wiegand S."/>
            <person name="Jogler M."/>
            <person name="Boedeker C."/>
            <person name="Pinto D."/>
            <person name="Vollmers J."/>
            <person name="Rivas-Marin E."/>
            <person name="Kohn T."/>
            <person name="Peeters S.H."/>
            <person name="Heuer A."/>
            <person name="Rast P."/>
            <person name="Oberbeckmann S."/>
            <person name="Bunk B."/>
            <person name="Jeske O."/>
            <person name="Meyerdierks A."/>
            <person name="Storesund J.E."/>
            <person name="Kallscheuer N."/>
            <person name="Luecker S."/>
            <person name="Lage O.M."/>
            <person name="Pohl T."/>
            <person name="Merkel B.J."/>
            <person name="Hornburger P."/>
            <person name="Mueller R.-W."/>
            <person name="Bruemmer F."/>
            <person name="Labrenz M."/>
            <person name="Spormann A.M."/>
            <person name="Op den Camp H."/>
            <person name="Overmann J."/>
            <person name="Amann R."/>
            <person name="Jetten M.S.M."/>
            <person name="Mascher T."/>
            <person name="Medema M.H."/>
            <person name="Devos D.P."/>
            <person name="Kaster A.-K."/>
            <person name="Ovreas L."/>
            <person name="Rohde M."/>
            <person name="Galperin M.Y."/>
            <person name="Jogler C."/>
        </authorList>
    </citation>
    <scope>NUCLEOTIDE SEQUENCE [LARGE SCALE GENOMIC DNA]</scope>
    <source>
        <strain evidence="2 3">V6</strain>
    </source>
</reference>
<dbReference type="AlphaFoldDB" id="A0A517WCL1"/>
<evidence type="ECO:0000313" key="2">
    <source>
        <dbReference type="EMBL" id="QDU02988.1"/>
    </source>
</evidence>
<evidence type="ECO:0000313" key="3">
    <source>
        <dbReference type="Proteomes" id="UP000320722"/>
    </source>
</evidence>
<dbReference type="EMBL" id="CP036347">
    <property type="protein sequence ID" value="QDU02988.1"/>
    <property type="molecule type" value="Genomic_DNA"/>
</dbReference>
<feature type="region of interest" description="Disordered" evidence="1">
    <location>
        <begin position="38"/>
        <end position="58"/>
    </location>
</feature>
<keyword evidence="2" id="KW-0648">Protein biosynthesis</keyword>
<accession>A0A517WCL1</accession>